<reference evidence="1 2" key="1">
    <citation type="submission" date="2018-07" db="EMBL/GenBank/DDBJ databases">
        <title>Genome analysis of Runella aurantiaca.</title>
        <authorList>
            <person name="Yang X."/>
        </authorList>
    </citation>
    <scope>NUCLEOTIDE SEQUENCE [LARGE SCALE GENOMIC DNA]</scope>
    <source>
        <strain evidence="1 2">YX9</strain>
    </source>
</reference>
<organism evidence="1 2">
    <name type="scientific">Runella aurantiaca</name>
    <dbReference type="NCBI Taxonomy" id="2282308"/>
    <lineage>
        <taxon>Bacteria</taxon>
        <taxon>Pseudomonadati</taxon>
        <taxon>Bacteroidota</taxon>
        <taxon>Cytophagia</taxon>
        <taxon>Cytophagales</taxon>
        <taxon>Spirosomataceae</taxon>
        <taxon>Runella</taxon>
    </lineage>
</organism>
<dbReference type="Proteomes" id="UP000253141">
    <property type="component" value="Unassembled WGS sequence"/>
</dbReference>
<accession>A0A369I764</accession>
<dbReference type="EMBL" id="QPIW01000009">
    <property type="protein sequence ID" value="RDB05609.1"/>
    <property type="molecule type" value="Genomic_DNA"/>
</dbReference>
<gene>
    <name evidence="1" type="ORF">DVG78_13615</name>
</gene>
<protein>
    <submittedName>
        <fullName evidence="1">Uncharacterized protein</fullName>
    </submittedName>
</protein>
<name>A0A369I764_9BACT</name>
<evidence type="ECO:0000313" key="1">
    <source>
        <dbReference type="EMBL" id="RDB05609.1"/>
    </source>
</evidence>
<proteinExistence type="predicted"/>
<dbReference type="AlphaFoldDB" id="A0A369I764"/>
<evidence type="ECO:0000313" key="2">
    <source>
        <dbReference type="Proteomes" id="UP000253141"/>
    </source>
</evidence>
<sequence>MFPTIQAQHLQPAAPFRFPGKRKWRVAKEVAFLKTDHPQFKGKLIIVLDNCKQYVVDPTREVELFSSC</sequence>
<keyword evidence="2" id="KW-1185">Reference proteome</keyword>
<dbReference type="RefSeq" id="WP_114461613.1">
    <property type="nucleotide sequence ID" value="NZ_QPIW01000009.1"/>
</dbReference>
<comment type="caution">
    <text evidence="1">The sequence shown here is derived from an EMBL/GenBank/DDBJ whole genome shotgun (WGS) entry which is preliminary data.</text>
</comment>